<dbReference type="Pfam" id="PF04765">
    <property type="entry name" value="TOD1_MUCI70"/>
    <property type="match status" value="1"/>
</dbReference>
<keyword evidence="1" id="KW-0472">Membrane</keyword>
<evidence type="ECO:0000259" key="2">
    <source>
        <dbReference type="Pfam" id="PF04765"/>
    </source>
</evidence>
<evidence type="ECO:0000313" key="5">
    <source>
        <dbReference type="Proteomes" id="UP000321393"/>
    </source>
</evidence>
<gene>
    <name evidence="4" type="ORF">E5676_scaffold32G00880</name>
    <name evidence="3" type="ORF">E6C27_scaffold128G002610</name>
</gene>
<dbReference type="OrthoDB" id="10528697at2759"/>
<dbReference type="EMBL" id="SSTE01016683">
    <property type="protein sequence ID" value="KAA0041274.1"/>
    <property type="molecule type" value="Genomic_DNA"/>
</dbReference>
<dbReference type="InterPro" id="IPR048354">
    <property type="entry name" value="TOD1_MUCI70_glycTrfase_dom"/>
</dbReference>
<accession>A0A5D3CXJ6</accession>
<proteinExistence type="predicted"/>
<comment type="caution">
    <text evidence="4">The sequence shown here is derived from an EMBL/GenBank/DDBJ whole genome shotgun (WGS) entry which is preliminary data.</text>
</comment>
<evidence type="ECO:0000256" key="1">
    <source>
        <dbReference type="SAM" id="Phobius"/>
    </source>
</evidence>
<reference evidence="5 6" key="1">
    <citation type="submission" date="2019-08" db="EMBL/GenBank/DDBJ databases">
        <title>Draft genome sequences of two oriental melons (Cucumis melo L. var makuwa).</title>
        <authorList>
            <person name="Kwon S.-Y."/>
        </authorList>
    </citation>
    <scope>NUCLEOTIDE SEQUENCE [LARGE SCALE GENOMIC DNA]</scope>
    <source>
        <strain evidence="6">cv. Chang Bougi</strain>
        <strain evidence="5">cv. SW 3</strain>
        <tissue evidence="4">Leaf</tissue>
    </source>
</reference>
<name>A0A5D3CXJ6_CUCMM</name>
<dbReference type="Proteomes" id="UP000321393">
    <property type="component" value="Unassembled WGS sequence"/>
</dbReference>
<dbReference type="Proteomes" id="UP000321947">
    <property type="component" value="Unassembled WGS sequence"/>
</dbReference>
<protein>
    <recommendedName>
        <fullName evidence="2">TOD1/MUCI70 glycosyltransferase-like domain-containing protein</fullName>
    </recommendedName>
</protein>
<sequence length="142" mass="16263">MVEDVEGGFISPEKLPSDYPMKIVWKKVFIRLFLVGGILWMLLILTASLLHVWSCRSSITFFSAICNKESKVFTILDSMGIMAKAQVHCGFMRNGGAEMVPADIKYVKKCRYLWRGKHAFAIAQHKHHRSIYDEADANKLRK</sequence>
<dbReference type="AlphaFoldDB" id="A0A5D3CXJ6"/>
<evidence type="ECO:0000313" key="4">
    <source>
        <dbReference type="EMBL" id="TYK16070.1"/>
    </source>
</evidence>
<organism evidence="4 6">
    <name type="scientific">Cucumis melo var. makuwa</name>
    <name type="common">Oriental melon</name>
    <dbReference type="NCBI Taxonomy" id="1194695"/>
    <lineage>
        <taxon>Eukaryota</taxon>
        <taxon>Viridiplantae</taxon>
        <taxon>Streptophyta</taxon>
        <taxon>Embryophyta</taxon>
        <taxon>Tracheophyta</taxon>
        <taxon>Spermatophyta</taxon>
        <taxon>Magnoliopsida</taxon>
        <taxon>eudicotyledons</taxon>
        <taxon>Gunneridae</taxon>
        <taxon>Pentapetalae</taxon>
        <taxon>rosids</taxon>
        <taxon>fabids</taxon>
        <taxon>Cucurbitales</taxon>
        <taxon>Cucurbitaceae</taxon>
        <taxon>Benincaseae</taxon>
        <taxon>Cucumis</taxon>
    </lineage>
</organism>
<feature type="transmembrane region" description="Helical" evidence="1">
    <location>
        <begin position="28"/>
        <end position="53"/>
    </location>
</feature>
<feature type="domain" description="TOD1/MUCI70 glycosyltransferase-like" evidence="2">
    <location>
        <begin position="111"/>
        <end position="140"/>
    </location>
</feature>
<dbReference type="STRING" id="1194695.A0A5D3CXJ6"/>
<keyword evidence="1" id="KW-0812">Transmembrane</keyword>
<dbReference type="EMBL" id="SSTD01008349">
    <property type="protein sequence ID" value="TYK16070.1"/>
    <property type="molecule type" value="Genomic_DNA"/>
</dbReference>
<evidence type="ECO:0000313" key="3">
    <source>
        <dbReference type="EMBL" id="KAA0041274.1"/>
    </source>
</evidence>
<keyword evidence="1" id="KW-1133">Transmembrane helix</keyword>
<evidence type="ECO:0000313" key="6">
    <source>
        <dbReference type="Proteomes" id="UP000321947"/>
    </source>
</evidence>